<evidence type="ECO:0000313" key="6">
    <source>
        <dbReference type="EMBL" id="GJE93332.1"/>
    </source>
</evidence>
<name>A0A9P3GEJ5_9APHY</name>
<dbReference type="SUPFAM" id="SSF144232">
    <property type="entry name" value="HIT/MYND zinc finger-like"/>
    <property type="match status" value="1"/>
</dbReference>
<comment type="caution">
    <text evidence="6">The sequence shown here is derived from an EMBL/GenBank/DDBJ whole genome shotgun (WGS) entry which is preliminary data.</text>
</comment>
<reference evidence="6 7" key="1">
    <citation type="submission" date="2021-08" db="EMBL/GenBank/DDBJ databases">
        <title>Draft Genome Sequence of Phanerochaete sordida strain YK-624.</title>
        <authorList>
            <person name="Mori T."/>
            <person name="Dohra H."/>
            <person name="Suzuki T."/>
            <person name="Kawagishi H."/>
            <person name="Hirai H."/>
        </authorList>
    </citation>
    <scope>NUCLEOTIDE SEQUENCE [LARGE SCALE GENOMIC DNA]</scope>
    <source>
        <strain evidence="6 7">YK-624</strain>
    </source>
</reference>
<accession>A0A9P3GEJ5</accession>
<keyword evidence="7" id="KW-1185">Reference proteome</keyword>
<evidence type="ECO:0000313" key="7">
    <source>
        <dbReference type="Proteomes" id="UP000703269"/>
    </source>
</evidence>
<evidence type="ECO:0000256" key="3">
    <source>
        <dbReference type="ARBA" id="ARBA00022833"/>
    </source>
</evidence>
<dbReference type="Pfam" id="PF01753">
    <property type="entry name" value="zf-MYND"/>
    <property type="match status" value="1"/>
</dbReference>
<keyword evidence="2 4" id="KW-0863">Zinc-finger</keyword>
<protein>
    <submittedName>
        <fullName evidence="6">Zinc finger MYND domain-containing protein</fullName>
    </submittedName>
</protein>
<organism evidence="6 7">
    <name type="scientific">Phanerochaete sordida</name>
    <dbReference type="NCBI Taxonomy" id="48140"/>
    <lineage>
        <taxon>Eukaryota</taxon>
        <taxon>Fungi</taxon>
        <taxon>Dikarya</taxon>
        <taxon>Basidiomycota</taxon>
        <taxon>Agaricomycotina</taxon>
        <taxon>Agaricomycetes</taxon>
        <taxon>Polyporales</taxon>
        <taxon>Phanerochaetaceae</taxon>
        <taxon>Phanerochaete</taxon>
    </lineage>
</organism>
<keyword evidence="3" id="KW-0862">Zinc</keyword>
<proteinExistence type="predicted"/>
<keyword evidence="1" id="KW-0479">Metal-binding</keyword>
<dbReference type="InterPro" id="IPR002893">
    <property type="entry name" value="Znf_MYND"/>
</dbReference>
<sequence length="151" mass="17659">MCCVQQQDVRHLSNLNQYTAYVLQQMDNRATDSRPKTAAMRLHTLRAWQAVTDEIARNGQLAHRSATWLEFTQLWYALQEHVAWPAPREPYHAPFGALERCAWDECLCSVHKPAHCKRICKGCERVMYCGERCQRNDWEKGGHKERCQRTA</sequence>
<evidence type="ECO:0000256" key="4">
    <source>
        <dbReference type="PROSITE-ProRule" id="PRU00134"/>
    </source>
</evidence>
<dbReference type="Gene3D" id="6.10.140.2220">
    <property type="match status" value="1"/>
</dbReference>
<evidence type="ECO:0000259" key="5">
    <source>
        <dbReference type="PROSITE" id="PS50865"/>
    </source>
</evidence>
<dbReference type="AlphaFoldDB" id="A0A9P3GEJ5"/>
<evidence type="ECO:0000256" key="1">
    <source>
        <dbReference type="ARBA" id="ARBA00022723"/>
    </source>
</evidence>
<evidence type="ECO:0000256" key="2">
    <source>
        <dbReference type="ARBA" id="ARBA00022771"/>
    </source>
</evidence>
<feature type="domain" description="MYND-type" evidence="5">
    <location>
        <begin position="106"/>
        <end position="147"/>
    </location>
</feature>
<dbReference type="PROSITE" id="PS50865">
    <property type="entry name" value="ZF_MYND_2"/>
    <property type="match status" value="1"/>
</dbReference>
<dbReference type="OrthoDB" id="432970at2759"/>
<dbReference type="GO" id="GO:0008270">
    <property type="term" value="F:zinc ion binding"/>
    <property type="evidence" value="ECO:0007669"/>
    <property type="project" value="UniProtKB-KW"/>
</dbReference>
<gene>
    <name evidence="6" type="ORF">PsYK624_094910</name>
</gene>
<dbReference type="EMBL" id="BPQB01000031">
    <property type="protein sequence ID" value="GJE93332.1"/>
    <property type="molecule type" value="Genomic_DNA"/>
</dbReference>
<dbReference type="Proteomes" id="UP000703269">
    <property type="component" value="Unassembled WGS sequence"/>
</dbReference>